<dbReference type="EMBL" id="JBBMFS010000003">
    <property type="protein sequence ID" value="MEQ2554385.1"/>
    <property type="molecule type" value="Genomic_DNA"/>
</dbReference>
<dbReference type="Proteomes" id="UP001546774">
    <property type="component" value="Unassembled WGS sequence"/>
</dbReference>
<dbReference type="InterPro" id="IPR053735">
    <property type="entry name" value="Type_III_TA_endoRNase"/>
</dbReference>
<proteinExistence type="predicted"/>
<reference evidence="1" key="1">
    <citation type="submission" date="2024-03" db="EMBL/GenBank/DDBJ databases">
        <title>Human intestinal bacterial collection.</title>
        <authorList>
            <person name="Pauvert C."/>
            <person name="Hitch T.C.A."/>
            <person name="Clavel T."/>
        </authorList>
    </citation>
    <scope>NUCLEOTIDE SEQUENCE [LARGE SCALE GENOMIC DNA]</scope>
    <source>
        <strain evidence="1">CLA-AA-H89B</strain>
    </source>
</reference>
<protein>
    <submittedName>
        <fullName evidence="1">Type III toxin-antitoxin system ToxN/AbiQ family toxin</fullName>
    </submittedName>
</protein>
<gene>
    <name evidence="1" type="ORF">WMO37_05040</name>
</gene>
<name>A0ABV1H3V1_9FIRM</name>
<keyword evidence="2" id="KW-1185">Reference proteome</keyword>
<dbReference type="InterPro" id="IPR025911">
    <property type="entry name" value="ToxN/AbiQ_toxin"/>
</dbReference>
<accession>A0ABV1H3V1</accession>
<sequence length="190" mass="22674">MFVLEGNLTFINIDQDYLKRLHDVCTEVYYKPRGYENKPYIGILINKEDRKYVIPLSSAKEKHKTWKNVNKECYLIYEYVKKSCMGENEIWVETEPDNVKHILSVIDIKKMIPIVDGLYSRVNINDDNSDTDEIRKYKDLLNKEYVFILKIIDEIIDKANKLYDKQKERGKIAKFCCDFKKLEKVADHYK</sequence>
<dbReference type="Pfam" id="PF13958">
    <property type="entry name" value="ToxN_toxin"/>
    <property type="match status" value="1"/>
</dbReference>
<dbReference type="Gene3D" id="3.10.129.130">
    <property type="match status" value="1"/>
</dbReference>
<evidence type="ECO:0000313" key="2">
    <source>
        <dbReference type="Proteomes" id="UP001546774"/>
    </source>
</evidence>
<evidence type="ECO:0000313" key="1">
    <source>
        <dbReference type="EMBL" id="MEQ2554385.1"/>
    </source>
</evidence>
<organism evidence="1 2">
    <name type="scientific">Lachnospira intestinalis</name>
    <dbReference type="NCBI Taxonomy" id="3133158"/>
    <lineage>
        <taxon>Bacteria</taxon>
        <taxon>Bacillati</taxon>
        <taxon>Bacillota</taxon>
        <taxon>Clostridia</taxon>
        <taxon>Lachnospirales</taxon>
        <taxon>Lachnospiraceae</taxon>
        <taxon>Lachnospira</taxon>
    </lineage>
</organism>
<comment type="caution">
    <text evidence="1">The sequence shown here is derived from an EMBL/GenBank/DDBJ whole genome shotgun (WGS) entry which is preliminary data.</text>
</comment>